<feature type="non-terminal residue" evidence="1">
    <location>
        <position position="102"/>
    </location>
</feature>
<organism evidence="1 2">
    <name type="scientific">Meganyctiphanes norvegica</name>
    <name type="common">Northern krill</name>
    <name type="synonym">Thysanopoda norvegica</name>
    <dbReference type="NCBI Taxonomy" id="48144"/>
    <lineage>
        <taxon>Eukaryota</taxon>
        <taxon>Metazoa</taxon>
        <taxon>Ecdysozoa</taxon>
        <taxon>Arthropoda</taxon>
        <taxon>Crustacea</taxon>
        <taxon>Multicrustacea</taxon>
        <taxon>Malacostraca</taxon>
        <taxon>Eumalacostraca</taxon>
        <taxon>Eucarida</taxon>
        <taxon>Euphausiacea</taxon>
        <taxon>Euphausiidae</taxon>
        <taxon>Meganyctiphanes</taxon>
    </lineage>
</organism>
<evidence type="ECO:0000313" key="2">
    <source>
        <dbReference type="Proteomes" id="UP001497623"/>
    </source>
</evidence>
<evidence type="ECO:0000313" key="1">
    <source>
        <dbReference type="EMBL" id="CAL4255409.1"/>
    </source>
</evidence>
<dbReference type="EMBL" id="CAXKWB010186492">
    <property type="protein sequence ID" value="CAL4255409.1"/>
    <property type="molecule type" value="Genomic_DNA"/>
</dbReference>
<gene>
    <name evidence="1" type="ORF">MNOR_LOCUS41996</name>
</gene>
<sequence>DLSICSDVDAILETTAAVTCYSGNTMVYSALPQNQAVEELYTLTPKAGVTLVSMVAENAVDPFDTYFNLALSDGSAAISVDIIASLEDVVDYSPDGDNAGRT</sequence>
<protein>
    <submittedName>
        <fullName evidence="1">Uncharacterized protein</fullName>
    </submittedName>
</protein>
<name>A0AAV2SYU8_MEGNR</name>
<dbReference type="Proteomes" id="UP001497623">
    <property type="component" value="Unassembled WGS sequence"/>
</dbReference>
<dbReference type="AlphaFoldDB" id="A0AAV2SYU8"/>
<comment type="caution">
    <text evidence="1">The sequence shown here is derived from an EMBL/GenBank/DDBJ whole genome shotgun (WGS) entry which is preliminary data.</text>
</comment>
<keyword evidence="2" id="KW-1185">Reference proteome</keyword>
<accession>A0AAV2SYU8</accession>
<reference evidence="1 2" key="1">
    <citation type="submission" date="2024-05" db="EMBL/GenBank/DDBJ databases">
        <authorList>
            <person name="Wallberg A."/>
        </authorList>
    </citation>
    <scope>NUCLEOTIDE SEQUENCE [LARGE SCALE GENOMIC DNA]</scope>
</reference>
<feature type="non-terminal residue" evidence="1">
    <location>
        <position position="1"/>
    </location>
</feature>
<proteinExistence type="predicted"/>